<accession>A0A0J6BZ81</accession>
<reference evidence="3 4" key="1">
    <citation type="submission" date="2015-09" db="EMBL/GenBank/DDBJ databases">
        <authorList>
            <person name="Jackson K.R."/>
            <person name="Lunt B.L."/>
            <person name="Fisher J.N.B."/>
            <person name="Gardner A.V."/>
            <person name="Bailey M.E."/>
            <person name="Deus L.M."/>
            <person name="Earl A.S."/>
            <person name="Gibby P.D."/>
            <person name="Hartmann K.A."/>
            <person name="Liu J.E."/>
            <person name="Manci A.M."/>
            <person name="Nielsen D.A."/>
            <person name="Solomon M.B."/>
            <person name="Breakwell D.P."/>
            <person name="Burnett S.H."/>
            <person name="Grose J.H."/>
        </authorList>
    </citation>
    <scope>NUCLEOTIDE SEQUENCE [LARGE SCALE GENOMIC DNA]</scope>
    <source>
        <strain evidence="3 4">2789STDY5608636</strain>
    </source>
</reference>
<dbReference type="EMBL" id="CYTV01000004">
    <property type="protein sequence ID" value="CUI75048.1"/>
    <property type="molecule type" value="Genomic_DNA"/>
</dbReference>
<name>A0A0J6BZ81_9BORD</name>
<dbReference type="Proteomes" id="UP000092950">
    <property type="component" value="Chromosome"/>
</dbReference>
<evidence type="ECO:0000313" key="2">
    <source>
        <dbReference type="EMBL" id="ANY17609.1"/>
    </source>
</evidence>
<dbReference type="AlphaFoldDB" id="A0A0J6BZ81"/>
<keyword evidence="1" id="KW-0812">Transmembrane</keyword>
<organism evidence="3 4">
    <name type="scientific">Bordetella pseudohinzii</name>
    <dbReference type="NCBI Taxonomy" id="1331258"/>
    <lineage>
        <taxon>Bacteria</taxon>
        <taxon>Pseudomonadati</taxon>
        <taxon>Pseudomonadota</taxon>
        <taxon>Betaproteobacteria</taxon>
        <taxon>Burkholderiales</taxon>
        <taxon>Alcaligenaceae</taxon>
        <taxon>Bordetella</taxon>
    </lineage>
</organism>
<dbReference type="Proteomes" id="UP000053096">
    <property type="component" value="Unassembled WGS sequence"/>
</dbReference>
<feature type="transmembrane region" description="Helical" evidence="1">
    <location>
        <begin position="9"/>
        <end position="29"/>
    </location>
</feature>
<dbReference type="OrthoDB" id="8640119at2"/>
<evidence type="ECO:0000313" key="4">
    <source>
        <dbReference type="Proteomes" id="UP000053096"/>
    </source>
</evidence>
<dbReference type="RefSeq" id="WP_043212202.1">
    <property type="nucleotide sequence ID" value="NZ_CAJGUP010000196.1"/>
</dbReference>
<keyword evidence="5" id="KW-1185">Reference proteome</keyword>
<reference evidence="2 5" key="2">
    <citation type="submission" date="2016-07" db="EMBL/GenBank/DDBJ databases">
        <title>Complete genome sequences of Bordetella pseudohinzii.</title>
        <authorList>
            <person name="Spilker T."/>
            <person name="Darrah R."/>
            <person name="LiPuma J.J."/>
        </authorList>
    </citation>
    <scope>NUCLEOTIDE SEQUENCE [LARGE SCALE GENOMIC DNA]</scope>
    <source>
        <strain evidence="2 5">HI4681</strain>
    </source>
</reference>
<gene>
    <name evidence="2" type="ORF">BBN53_18015</name>
    <name evidence="3" type="ORF">ERS370011_02060</name>
</gene>
<evidence type="ECO:0000313" key="3">
    <source>
        <dbReference type="EMBL" id="CUI75048.1"/>
    </source>
</evidence>
<accession>A0A0M7F2D1</accession>
<keyword evidence="1" id="KW-0472">Membrane</keyword>
<dbReference type="KEGG" id="bpdz:BBN53_18015"/>
<proteinExistence type="predicted"/>
<sequence length="63" mass="6840">MKTSFGAKPFVIVIAVALIWTLVVIGFSTSMGARPLRLYDWGPPVAACLLTLVCMVRDACRRG</sequence>
<protein>
    <submittedName>
        <fullName evidence="3">Uncharacterized protein</fullName>
    </submittedName>
</protein>
<keyword evidence="1" id="KW-1133">Transmembrane helix</keyword>
<evidence type="ECO:0000313" key="5">
    <source>
        <dbReference type="Proteomes" id="UP000092950"/>
    </source>
</evidence>
<dbReference type="EMBL" id="CP016440">
    <property type="protein sequence ID" value="ANY17609.1"/>
    <property type="molecule type" value="Genomic_DNA"/>
</dbReference>
<evidence type="ECO:0000256" key="1">
    <source>
        <dbReference type="SAM" id="Phobius"/>
    </source>
</evidence>